<evidence type="ECO:0000313" key="6">
    <source>
        <dbReference type="Proteomes" id="UP000028185"/>
    </source>
</evidence>
<dbReference type="InterPro" id="IPR036390">
    <property type="entry name" value="WH_DNA-bd_sf"/>
</dbReference>
<dbReference type="SUPFAM" id="SSF46785">
    <property type="entry name" value="Winged helix' DNA-binding domain"/>
    <property type="match status" value="1"/>
</dbReference>
<dbReference type="Gene3D" id="1.10.10.10">
    <property type="entry name" value="Winged helix-like DNA-binding domain superfamily/Winged helix DNA-binding domain"/>
    <property type="match status" value="1"/>
</dbReference>
<dbReference type="SUPFAM" id="SSF64288">
    <property type="entry name" value="Chorismate lyase-like"/>
    <property type="match status" value="1"/>
</dbReference>
<dbReference type="InterPro" id="IPR050679">
    <property type="entry name" value="Bact_HTH_transcr_reg"/>
</dbReference>
<keyword evidence="1" id="KW-0805">Transcription regulation</keyword>
<evidence type="ECO:0000313" key="5">
    <source>
        <dbReference type="EMBL" id="AIG42879.1"/>
    </source>
</evidence>
<evidence type="ECO:0000259" key="4">
    <source>
        <dbReference type="PROSITE" id="PS50949"/>
    </source>
</evidence>
<dbReference type="AlphaFoldDB" id="A0A075SEX4"/>
<keyword evidence="3" id="KW-0804">Transcription</keyword>
<dbReference type="GeneID" id="8153186"/>
<dbReference type="SMART" id="SM00345">
    <property type="entry name" value="HTH_GNTR"/>
    <property type="match status" value="1"/>
</dbReference>
<dbReference type="Pfam" id="PF00392">
    <property type="entry name" value="GntR"/>
    <property type="match status" value="1"/>
</dbReference>
<gene>
    <name evidence="5" type="ORF">ID09_01925</name>
</gene>
<dbReference type="EMBL" id="CP008921">
    <property type="protein sequence ID" value="AIG42879.1"/>
    <property type="molecule type" value="Genomic_DNA"/>
</dbReference>
<dbReference type="HOGENOM" id="CLU_063236_5_2_9"/>
<dbReference type="PATRIC" id="fig|1214179.4.peg.354"/>
<dbReference type="GO" id="GO:0045892">
    <property type="term" value="P:negative regulation of DNA-templated transcription"/>
    <property type="evidence" value="ECO:0007669"/>
    <property type="project" value="TreeGrafter"/>
</dbReference>
<feature type="domain" description="HTH gntR-type" evidence="4">
    <location>
        <begin position="1"/>
        <end position="69"/>
    </location>
</feature>
<name>A0A075SEX4_STRSU</name>
<dbReference type="RefSeq" id="WP_004194205.1">
    <property type="nucleotide sequence ID" value="NZ_ALLE01000007.1"/>
</dbReference>
<dbReference type="PRINTS" id="PR00035">
    <property type="entry name" value="HTHGNTR"/>
</dbReference>
<protein>
    <submittedName>
        <fullName evidence="5">GntR family transcriptional regulator</fullName>
    </submittedName>
</protein>
<dbReference type="SMART" id="SM00866">
    <property type="entry name" value="UTRA"/>
    <property type="match status" value="1"/>
</dbReference>
<dbReference type="InterPro" id="IPR000524">
    <property type="entry name" value="Tscrpt_reg_HTH_GntR"/>
</dbReference>
<dbReference type="InterPro" id="IPR028978">
    <property type="entry name" value="Chorismate_lyase_/UTRA_dom_sf"/>
</dbReference>
<evidence type="ECO:0000256" key="3">
    <source>
        <dbReference type="ARBA" id="ARBA00023163"/>
    </source>
</evidence>
<keyword evidence="2" id="KW-0238">DNA-binding</keyword>
<dbReference type="GO" id="GO:0003677">
    <property type="term" value="F:DNA binding"/>
    <property type="evidence" value="ECO:0007669"/>
    <property type="project" value="UniProtKB-KW"/>
</dbReference>
<dbReference type="InterPro" id="IPR011663">
    <property type="entry name" value="UTRA"/>
</dbReference>
<dbReference type="Gene3D" id="3.40.1410.10">
    <property type="entry name" value="Chorismate lyase-like"/>
    <property type="match status" value="1"/>
</dbReference>
<dbReference type="Pfam" id="PF07702">
    <property type="entry name" value="UTRA"/>
    <property type="match status" value="1"/>
</dbReference>
<accession>A0A075SEX4</accession>
<evidence type="ECO:0000256" key="2">
    <source>
        <dbReference type="ARBA" id="ARBA00023125"/>
    </source>
</evidence>
<dbReference type="InterPro" id="IPR036388">
    <property type="entry name" value="WH-like_DNA-bd_sf"/>
</dbReference>
<dbReference type="CDD" id="cd07377">
    <property type="entry name" value="WHTH_GntR"/>
    <property type="match status" value="1"/>
</dbReference>
<reference evidence="5 6" key="1">
    <citation type="journal article" date="2014" name="Genome Announc.">
        <title>Whole-Genome Sequence of Streptococcus suis Serotype 4 Reference Strain 6407.</title>
        <authorList>
            <person name="Wang K."/>
            <person name="Chen J."/>
            <person name="Yao H."/>
            <person name="Lu C."/>
        </authorList>
    </citation>
    <scope>NUCLEOTIDE SEQUENCE [LARGE SCALE GENOMIC DNA]</scope>
    <source>
        <strain evidence="5">6407</strain>
    </source>
</reference>
<proteinExistence type="predicted"/>
<organism evidence="5 6">
    <name type="scientific">Streptococcus suis 6407</name>
    <dbReference type="NCBI Taxonomy" id="1214179"/>
    <lineage>
        <taxon>Bacteria</taxon>
        <taxon>Bacillati</taxon>
        <taxon>Bacillota</taxon>
        <taxon>Bacilli</taxon>
        <taxon>Lactobacillales</taxon>
        <taxon>Streptococcaceae</taxon>
        <taxon>Streptococcus</taxon>
    </lineage>
</organism>
<dbReference type="PANTHER" id="PTHR44846">
    <property type="entry name" value="MANNOSYL-D-GLYCERATE TRANSPORT/METABOLISM SYSTEM REPRESSOR MNGR-RELATED"/>
    <property type="match status" value="1"/>
</dbReference>
<dbReference type="PANTHER" id="PTHR44846:SF12">
    <property type="entry name" value="HTH-TYPE TRANSCRIPTIONAL REGULATOR TRER"/>
    <property type="match status" value="1"/>
</dbReference>
<sequence length="235" mass="27609">MSKYKKVYQDIKKKIEEQVWSTGQALPTENELMEVYSYSKDTIRKALSLLEMDGYIQKKQGKSSIVIEHGLMKDQYLSEIKTAGELNKRSQHQIQTQLTSLYIIQGQEDLMSTFEVDDKVDFYRVSRVRTIDGERLEYDISYFDRRVVPYLSKEIAESSIYRYLEEELHLTISHSRREISFRFANEEEKQLMDLGDYDMVVVVTSITYLSNGQAFQYGTISYRPDKVSFVSMAKR</sequence>
<dbReference type="GO" id="GO:0003700">
    <property type="term" value="F:DNA-binding transcription factor activity"/>
    <property type="evidence" value="ECO:0007669"/>
    <property type="project" value="InterPro"/>
</dbReference>
<dbReference type="PROSITE" id="PS50949">
    <property type="entry name" value="HTH_GNTR"/>
    <property type="match status" value="1"/>
</dbReference>
<evidence type="ECO:0000256" key="1">
    <source>
        <dbReference type="ARBA" id="ARBA00023015"/>
    </source>
</evidence>
<dbReference type="Proteomes" id="UP000028185">
    <property type="component" value="Chromosome"/>
</dbReference>